<gene>
    <name evidence="2" type="ORF">GCM10023092_23480</name>
</gene>
<name>A0ABP8MWA3_9BACT</name>
<dbReference type="InterPro" id="IPR034660">
    <property type="entry name" value="DinB/YfiT-like"/>
</dbReference>
<dbReference type="Pfam" id="PF12867">
    <property type="entry name" value="DinB_2"/>
    <property type="match status" value="1"/>
</dbReference>
<proteinExistence type="predicted"/>
<sequence length="153" mass="17375">MATQIFDNIRAVRTKIAAQLDGFSTEQLNKIPEGLNNNLVWQLGHLVVSTEMLCYWRSGAMKERAVPLADNYRNGSKPEAFVPETEIAMLKERFFSSIDTLEAFYTEGALRVVEPFALGTFGIPANNMDELLQMCLWHDTLHWGNINVIRKLV</sequence>
<reference evidence="3" key="1">
    <citation type="journal article" date="2019" name="Int. J. Syst. Evol. Microbiol.">
        <title>The Global Catalogue of Microorganisms (GCM) 10K type strain sequencing project: providing services to taxonomists for standard genome sequencing and annotation.</title>
        <authorList>
            <consortium name="The Broad Institute Genomics Platform"/>
            <consortium name="The Broad Institute Genome Sequencing Center for Infectious Disease"/>
            <person name="Wu L."/>
            <person name="Ma J."/>
        </authorList>
    </citation>
    <scope>NUCLEOTIDE SEQUENCE [LARGE SCALE GENOMIC DNA]</scope>
    <source>
        <strain evidence="3">JCM 31921</strain>
    </source>
</reference>
<feature type="domain" description="DinB-like" evidence="1">
    <location>
        <begin position="10"/>
        <end position="144"/>
    </location>
</feature>
<dbReference type="InterPro" id="IPR024775">
    <property type="entry name" value="DinB-like"/>
</dbReference>
<evidence type="ECO:0000259" key="1">
    <source>
        <dbReference type="Pfam" id="PF12867"/>
    </source>
</evidence>
<organism evidence="2 3">
    <name type="scientific">Rurimicrobium arvi</name>
    <dbReference type="NCBI Taxonomy" id="2049916"/>
    <lineage>
        <taxon>Bacteria</taxon>
        <taxon>Pseudomonadati</taxon>
        <taxon>Bacteroidota</taxon>
        <taxon>Chitinophagia</taxon>
        <taxon>Chitinophagales</taxon>
        <taxon>Chitinophagaceae</taxon>
        <taxon>Rurimicrobium</taxon>
    </lineage>
</organism>
<evidence type="ECO:0000313" key="2">
    <source>
        <dbReference type="EMBL" id="GAA4457119.1"/>
    </source>
</evidence>
<dbReference type="RefSeq" id="WP_344827253.1">
    <property type="nucleotide sequence ID" value="NZ_BAABEZ010000022.1"/>
</dbReference>
<dbReference type="Gene3D" id="1.20.120.450">
    <property type="entry name" value="dinb family like domain"/>
    <property type="match status" value="1"/>
</dbReference>
<keyword evidence="3" id="KW-1185">Reference proteome</keyword>
<comment type="caution">
    <text evidence="2">The sequence shown here is derived from an EMBL/GenBank/DDBJ whole genome shotgun (WGS) entry which is preliminary data.</text>
</comment>
<protein>
    <submittedName>
        <fullName evidence="2">DinB family protein</fullName>
    </submittedName>
</protein>
<dbReference type="SUPFAM" id="SSF109854">
    <property type="entry name" value="DinB/YfiT-like putative metalloenzymes"/>
    <property type="match status" value="1"/>
</dbReference>
<accession>A0ABP8MWA3</accession>
<evidence type="ECO:0000313" key="3">
    <source>
        <dbReference type="Proteomes" id="UP001501410"/>
    </source>
</evidence>
<dbReference type="EMBL" id="BAABEZ010000022">
    <property type="protein sequence ID" value="GAA4457119.1"/>
    <property type="molecule type" value="Genomic_DNA"/>
</dbReference>
<dbReference type="Proteomes" id="UP001501410">
    <property type="component" value="Unassembled WGS sequence"/>
</dbReference>